<evidence type="ECO:0000313" key="2">
    <source>
        <dbReference type="EMBL" id="UWP59962.1"/>
    </source>
</evidence>
<dbReference type="Proteomes" id="UP001060164">
    <property type="component" value="Chromosome"/>
</dbReference>
<dbReference type="SUPFAM" id="SSF54518">
    <property type="entry name" value="Tubby C-terminal domain-like"/>
    <property type="match status" value="1"/>
</dbReference>
<organism evidence="2 3">
    <name type="scientific">Ruminococcus gauvreauii</name>
    <dbReference type="NCBI Taxonomy" id="438033"/>
    <lineage>
        <taxon>Bacteria</taxon>
        <taxon>Bacillati</taxon>
        <taxon>Bacillota</taxon>
        <taxon>Clostridia</taxon>
        <taxon>Eubacteriales</taxon>
        <taxon>Oscillospiraceae</taxon>
        <taxon>Ruminococcus</taxon>
    </lineage>
</organism>
<dbReference type="InterPro" id="IPR007612">
    <property type="entry name" value="LOR"/>
</dbReference>
<sequence>MKLLIKQRVFSWTDSYDVYDEDGDAKYFVKAEFFALGHQLHVYDRDQNEIGMVKEKLMTLMPAFEIEIAGNACGRIEKKFTLFSPKYEIDCNGWHVEGDFMGWEYDVYSECSPVIHISKELFQWGDTYVLDFADPADELMGLLLVIAIDAANCTQNG</sequence>
<evidence type="ECO:0000256" key="1">
    <source>
        <dbReference type="ARBA" id="ARBA00005437"/>
    </source>
</evidence>
<dbReference type="EMBL" id="CP102290">
    <property type="protein sequence ID" value="UWP59962.1"/>
    <property type="molecule type" value="Genomic_DNA"/>
</dbReference>
<proteinExistence type="inferred from homology"/>
<gene>
    <name evidence="2" type="ORF">NQ502_02560</name>
</gene>
<name>A0ABY5VI26_9FIRM</name>
<reference evidence="2" key="1">
    <citation type="journal article" date="2022" name="Cell">
        <title>Design, construction, and in vivo augmentation of a complex gut microbiome.</title>
        <authorList>
            <person name="Cheng A.G."/>
            <person name="Ho P.Y."/>
            <person name="Aranda-Diaz A."/>
            <person name="Jain S."/>
            <person name="Yu F.B."/>
            <person name="Meng X."/>
            <person name="Wang M."/>
            <person name="Iakiviak M."/>
            <person name="Nagashima K."/>
            <person name="Zhao A."/>
            <person name="Murugkar P."/>
            <person name="Patil A."/>
            <person name="Atabakhsh K."/>
            <person name="Weakley A."/>
            <person name="Yan J."/>
            <person name="Brumbaugh A.R."/>
            <person name="Higginbottom S."/>
            <person name="Dimas A."/>
            <person name="Shiver A.L."/>
            <person name="Deutschbauer A."/>
            <person name="Neff N."/>
            <person name="Sonnenburg J.L."/>
            <person name="Huang K.C."/>
            <person name="Fischbach M.A."/>
        </authorList>
    </citation>
    <scope>NUCLEOTIDE SEQUENCE</scope>
    <source>
        <strain evidence="2">DSM 19829</strain>
    </source>
</reference>
<dbReference type="InterPro" id="IPR025659">
    <property type="entry name" value="Tubby-like_C"/>
</dbReference>
<evidence type="ECO:0000313" key="3">
    <source>
        <dbReference type="Proteomes" id="UP001060164"/>
    </source>
</evidence>
<protein>
    <submittedName>
        <fullName evidence="2">LURP-one-related family protein</fullName>
    </submittedName>
</protein>
<dbReference type="Pfam" id="PF04525">
    <property type="entry name" value="LOR"/>
    <property type="match status" value="1"/>
</dbReference>
<accession>A0ABY5VI26</accession>
<comment type="similarity">
    <text evidence="1">Belongs to the LOR family.</text>
</comment>
<dbReference type="Gene3D" id="2.40.160.200">
    <property type="entry name" value="LURP1-related"/>
    <property type="match status" value="1"/>
</dbReference>
<dbReference type="RefSeq" id="WP_028529170.1">
    <property type="nucleotide sequence ID" value="NZ_CABLBR010000020.1"/>
</dbReference>
<keyword evidence="3" id="KW-1185">Reference proteome</keyword>
<dbReference type="InterPro" id="IPR038595">
    <property type="entry name" value="LOR_sf"/>
</dbReference>